<evidence type="ECO:0000313" key="4">
    <source>
        <dbReference type="EMBL" id="TMP58791.1"/>
    </source>
</evidence>
<keyword evidence="5" id="KW-1185">Reference proteome</keyword>
<gene>
    <name evidence="4" type="ORF">CWB96_11500</name>
    <name evidence="3" type="ORF">CWB97_11740</name>
</gene>
<dbReference type="SUPFAM" id="SSF55729">
    <property type="entry name" value="Acyl-CoA N-acyltransferases (Nat)"/>
    <property type="match status" value="1"/>
</dbReference>
<reference evidence="4" key="3">
    <citation type="submission" date="2019-09" db="EMBL/GenBank/DDBJ databases">
        <title>Co-occurence of chitin degradation, pigmentation and bioactivity in marine Pseudoalteromonas.</title>
        <authorList>
            <person name="Sonnenschein E.C."/>
            <person name="Bech P.K."/>
        </authorList>
    </citation>
    <scope>NUCLEOTIDE SEQUENCE</scope>
    <source>
        <strain evidence="4">S2231</strain>
    </source>
</reference>
<evidence type="ECO:0000313" key="6">
    <source>
        <dbReference type="Proteomes" id="UP000307706"/>
    </source>
</evidence>
<keyword evidence="4" id="KW-0808">Transferase</keyword>
<evidence type="ECO:0000313" key="3">
    <source>
        <dbReference type="EMBL" id="TMP42390.1"/>
    </source>
</evidence>
<dbReference type="EMBL" id="PNCL01000052">
    <property type="protein sequence ID" value="TMP58791.1"/>
    <property type="molecule type" value="Genomic_DNA"/>
</dbReference>
<dbReference type="EMBL" id="PNCK01000039">
    <property type="protein sequence ID" value="TMP42390.1"/>
    <property type="molecule type" value="Genomic_DNA"/>
</dbReference>
<dbReference type="GO" id="GO:0019290">
    <property type="term" value="P:siderophore biosynthetic process"/>
    <property type="evidence" value="ECO:0007669"/>
    <property type="project" value="InterPro"/>
</dbReference>
<dbReference type="Gene3D" id="3.40.630.30">
    <property type="match status" value="1"/>
</dbReference>
<name>A0A5S3XNX8_9GAMM</name>
<reference evidence="5 6" key="2">
    <citation type="submission" date="2019-06" db="EMBL/GenBank/DDBJ databases">
        <title>Co-occurence of chitin degradation, pigmentation and bioactivity in marine Pseudoalteromonas.</title>
        <authorList>
            <person name="Sonnenschein E.C."/>
            <person name="Bech P.K."/>
        </authorList>
    </citation>
    <scope>NUCLEOTIDE SEQUENCE [LARGE SCALE GENOMIC DNA]</scope>
    <source>
        <strain evidence="6">S2231</strain>
        <strain evidence="3 5">S2233</strain>
    </source>
</reference>
<reference evidence="5 6" key="1">
    <citation type="submission" date="2017-12" db="EMBL/GenBank/DDBJ databases">
        <authorList>
            <person name="Paulsen S."/>
            <person name="Gram L.K."/>
        </authorList>
    </citation>
    <scope>NUCLEOTIDE SEQUENCE [LARGE SCALE GENOMIC DNA]</scope>
    <source>
        <strain evidence="4 6">S2231</strain>
        <strain evidence="3 5">S2233</strain>
    </source>
</reference>
<evidence type="ECO:0000256" key="1">
    <source>
        <dbReference type="ARBA" id="ARBA00004924"/>
    </source>
</evidence>
<evidence type="ECO:0000259" key="2">
    <source>
        <dbReference type="SMART" id="SM01006"/>
    </source>
</evidence>
<dbReference type="PANTHER" id="PTHR31438">
    <property type="entry name" value="LYSINE N-ACYLTRANSFERASE C17G9.06C-RELATED"/>
    <property type="match status" value="1"/>
</dbReference>
<dbReference type="SMART" id="SM01006">
    <property type="entry name" value="AlcB"/>
    <property type="match status" value="1"/>
</dbReference>
<dbReference type="Proteomes" id="UP000307706">
    <property type="component" value="Unassembled WGS sequence"/>
</dbReference>
<dbReference type="AlphaFoldDB" id="A0A5S3XNX8"/>
<dbReference type="InterPro" id="IPR016181">
    <property type="entry name" value="Acyl_CoA_acyltransferase"/>
</dbReference>
<proteinExistence type="predicted"/>
<evidence type="ECO:0000313" key="5">
    <source>
        <dbReference type="Proteomes" id="UP000305730"/>
    </source>
</evidence>
<dbReference type="OrthoDB" id="9087497at2"/>
<protein>
    <submittedName>
        <fullName evidence="4">N-acetyltransferase</fullName>
    </submittedName>
</protein>
<comment type="caution">
    <text evidence="4">The sequence shown here is derived from an EMBL/GenBank/DDBJ whole genome shotgun (WGS) entry which is preliminary data.</text>
</comment>
<sequence>MPSCPFVLYSCLIVRIVLRNHILMSSMPDSHTNMLNHRLHLKSNQLGTVVFHNCLILQKQPDILKMQDLILFLDEIFHNHQHITHIQLSKSSWPDCEASQALSKHINIRSFSKYEFYNCPLFLSADAQKKHAILDQSTVIKSQINLSGELYNRKDLDIDQVISFKVIDPKTDLALFHQWMNNPRVAEFWDQAWSEEALHNYLKEKLDSPFELPLIGCFNDIPFGYFEVYWASQDRIAPYYPWQSFDRGLHLLIGNESFRGSRYFKAWCKAISHFIFLDDMRTQKIVLEPRHDNHRLFTQIQKLGFKKEFEFDFPHKRAALTSIQRAEFFNTNFSC</sequence>
<comment type="pathway">
    <text evidence="1">Siderophore biosynthesis.</text>
</comment>
<feature type="domain" description="Acyltransferase MbtK/IucB-like conserved" evidence="2">
    <location>
        <begin position="165"/>
        <end position="212"/>
    </location>
</feature>
<accession>A0A5S3XNX8</accession>
<dbReference type="GO" id="GO:0016410">
    <property type="term" value="F:N-acyltransferase activity"/>
    <property type="evidence" value="ECO:0007669"/>
    <property type="project" value="TreeGrafter"/>
</dbReference>
<dbReference type="InterPro" id="IPR019432">
    <property type="entry name" value="Acyltransferase_MbtK/IucB-like"/>
</dbReference>
<dbReference type="Pfam" id="PF13523">
    <property type="entry name" value="Acetyltransf_8"/>
    <property type="match status" value="1"/>
</dbReference>
<organism evidence="4 6">
    <name type="scientific">Pseudoalteromonas citrea</name>
    <dbReference type="NCBI Taxonomy" id="43655"/>
    <lineage>
        <taxon>Bacteria</taxon>
        <taxon>Pseudomonadati</taxon>
        <taxon>Pseudomonadota</taxon>
        <taxon>Gammaproteobacteria</taxon>
        <taxon>Alteromonadales</taxon>
        <taxon>Pseudoalteromonadaceae</taxon>
        <taxon>Pseudoalteromonas</taxon>
    </lineage>
</organism>
<dbReference type="PANTHER" id="PTHR31438:SF1">
    <property type="entry name" value="LYSINE N-ACYLTRANSFERASE C17G9.06C-RELATED"/>
    <property type="match status" value="1"/>
</dbReference>
<dbReference type="Proteomes" id="UP000305730">
    <property type="component" value="Unassembled WGS sequence"/>
</dbReference>